<dbReference type="AlphaFoldDB" id="A0A1H0TMD1"/>
<dbReference type="PANTHER" id="PTHR22946">
    <property type="entry name" value="DIENELACTONE HYDROLASE DOMAIN-CONTAINING PROTEIN-RELATED"/>
    <property type="match status" value="1"/>
</dbReference>
<dbReference type="InterPro" id="IPR002925">
    <property type="entry name" value="Dienelactn_hydro"/>
</dbReference>
<dbReference type="STRING" id="405564.SAMN04487905_105163"/>
<comment type="similarity">
    <text evidence="1">Belongs to the AB hydrolase superfamily.</text>
</comment>
<name>A0A1H0TMD1_9ACTN</name>
<protein>
    <submittedName>
        <fullName evidence="3">Alpha/beta hydrolase family protein</fullName>
    </submittedName>
</protein>
<dbReference type="InterPro" id="IPR029058">
    <property type="entry name" value="AB_hydrolase_fold"/>
</dbReference>
<evidence type="ECO:0000256" key="1">
    <source>
        <dbReference type="ARBA" id="ARBA00008645"/>
    </source>
</evidence>
<dbReference type="Gene3D" id="3.40.50.1820">
    <property type="entry name" value="alpha/beta hydrolase"/>
    <property type="match status" value="1"/>
</dbReference>
<dbReference type="Pfam" id="PF01738">
    <property type="entry name" value="DLH"/>
    <property type="match status" value="1"/>
</dbReference>
<dbReference type="Proteomes" id="UP000199497">
    <property type="component" value="Unassembled WGS sequence"/>
</dbReference>
<dbReference type="SUPFAM" id="SSF53474">
    <property type="entry name" value="alpha/beta-Hydrolases"/>
    <property type="match status" value="1"/>
</dbReference>
<dbReference type="EMBL" id="FNJR01000005">
    <property type="protein sequence ID" value="SDP55207.1"/>
    <property type="molecule type" value="Genomic_DNA"/>
</dbReference>
<evidence type="ECO:0000259" key="2">
    <source>
        <dbReference type="Pfam" id="PF01738"/>
    </source>
</evidence>
<gene>
    <name evidence="3" type="ORF">SAMN04487905_105163</name>
</gene>
<keyword evidence="4" id="KW-1185">Reference proteome</keyword>
<dbReference type="InterPro" id="IPR050261">
    <property type="entry name" value="FrsA_esterase"/>
</dbReference>
<dbReference type="GO" id="GO:0016787">
    <property type="term" value="F:hydrolase activity"/>
    <property type="evidence" value="ECO:0007669"/>
    <property type="project" value="UniProtKB-KW"/>
</dbReference>
<sequence length="222" mass="23931">MRAEISLPAREAAGGEELTGDLTGPDEAAGLVVFVHGSGSSRHSPRNVAVARWLNGMGLATLLLDLLTPSERLQDERDGRIRFDVELLTARVLGVLDRIAEREDLRNRALGLFGASTGAAAALGAAVRRPREVRAVVSRGGRPDLATERLAGLRAPALFIVGERDAEVLRLNENVARELTVEHEVHRVPHATHLFEEAGALERVAEAAGAWFSRYLLPTTTS</sequence>
<reference evidence="4" key="1">
    <citation type="submission" date="2016-10" db="EMBL/GenBank/DDBJ databases">
        <authorList>
            <person name="Varghese N."/>
            <person name="Submissions S."/>
        </authorList>
    </citation>
    <scope>NUCLEOTIDE SEQUENCE [LARGE SCALE GENOMIC DNA]</scope>
    <source>
        <strain evidence="4">DSM 46732</strain>
    </source>
</reference>
<feature type="domain" description="Dienelactone hydrolase" evidence="2">
    <location>
        <begin position="23"/>
        <end position="209"/>
    </location>
</feature>
<evidence type="ECO:0000313" key="4">
    <source>
        <dbReference type="Proteomes" id="UP000199497"/>
    </source>
</evidence>
<accession>A0A1H0TMD1</accession>
<organism evidence="3 4">
    <name type="scientific">Actinopolyspora xinjiangensis</name>
    <dbReference type="NCBI Taxonomy" id="405564"/>
    <lineage>
        <taxon>Bacteria</taxon>
        <taxon>Bacillati</taxon>
        <taxon>Actinomycetota</taxon>
        <taxon>Actinomycetes</taxon>
        <taxon>Actinopolysporales</taxon>
        <taxon>Actinopolysporaceae</taxon>
        <taxon>Actinopolyspora</taxon>
    </lineage>
</organism>
<keyword evidence="3" id="KW-0378">Hydrolase</keyword>
<evidence type="ECO:0000313" key="3">
    <source>
        <dbReference type="EMBL" id="SDP55207.1"/>
    </source>
</evidence>
<proteinExistence type="inferred from homology"/>